<dbReference type="InterPro" id="IPR019393">
    <property type="entry name" value="WASH_strumpellin"/>
</dbReference>
<evidence type="ECO:0000256" key="2">
    <source>
        <dbReference type="SAM" id="SignalP"/>
    </source>
</evidence>
<protein>
    <submittedName>
        <fullName evidence="3">Rab-GAP TBC domain-containing protein</fullName>
    </submittedName>
</protein>
<proteinExistence type="inferred from homology"/>
<dbReference type="GO" id="GO:0030041">
    <property type="term" value="P:actin filament polymerization"/>
    <property type="evidence" value="ECO:0007669"/>
    <property type="project" value="TreeGrafter"/>
</dbReference>
<name>A0A183EMT1_9BILA</name>
<dbReference type="GO" id="GO:0007032">
    <property type="term" value="P:endosome organization"/>
    <property type="evidence" value="ECO:0007669"/>
    <property type="project" value="TreeGrafter"/>
</dbReference>
<feature type="chain" id="PRO_5008148797" evidence="2">
    <location>
        <begin position="19"/>
        <end position="170"/>
    </location>
</feature>
<dbReference type="AlphaFoldDB" id="A0A183EMT1"/>
<dbReference type="GO" id="GO:0005768">
    <property type="term" value="C:endosome"/>
    <property type="evidence" value="ECO:0007669"/>
    <property type="project" value="TreeGrafter"/>
</dbReference>
<evidence type="ECO:0000256" key="1">
    <source>
        <dbReference type="ARBA" id="ARBA00006224"/>
    </source>
</evidence>
<accession>A0A183EMT1</accession>
<keyword evidence="2" id="KW-0732">Signal</keyword>
<dbReference type="WBParaSite" id="GPUH_0002229901-mRNA-1">
    <property type="protein sequence ID" value="GPUH_0002229901-mRNA-1"/>
    <property type="gene ID" value="GPUH_0002229901"/>
</dbReference>
<dbReference type="PANTHER" id="PTHR15691">
    <property type="entry name" value="WASH COMPLEX SUBUNIT 5"/>
    <property type="match status" value="1"/>
</dbReference>
<dbReference type="GO" id="GO:0140285">
    <property type="term" value="P:endosome fission"/>
    <property type="evidence" value="ECO:0007669"/>
    <property type="project" value="TreeGrafter"/>
</dbReference>
<reference evidence="3" key="1">
    <citation type="submission" date="2016-06" db="UniProtKB">
        <authorList>
            <consortium name="WormBaseParasite"/>
        </authorList>
    </citation>
    <scope>IDENTIFICATION</scope>
</reference>
<feature type="signal peptide" evidence="2">
    <location>
        <begin position="1"/>
        <end position="18"/>
    </location>
</feature>
<dbReference type="PANTHER" id="PTHR15691:SF6">
    <property type="entry name" value="WASH COMPLEX SUBUNIT 5"/>
    <property type="match status" value="1"/>
</dbReference>
<comment type="similarity">
    <text evidence="1">Belongs to the strumpellin family.</text>
</comment>
<organism evidence="3">
    <name type="scientific">Gongylonema pulchrum</name>
    <dbReference type="NCBI Taxonomy" id="637853"/>
    <lineage>
        <taxon>Eukaryota</taxon>
        <taxon>Metazoa</taxon>
        <taxon>Ecdysozoa</taxon>
        <taxon>Nematoda</taxon>
        <taxon>Chromadorea</taxon>
        <taxon>Rhabditida</taxon>
        <taxon>Spirurina</taxon>
        <taxon>Spiruromorpha</taxon>
        <taxon>Spiruroidea</taxon>
        <taxon>Gongylonematidae</taxon>
        <taxon>Gongylonema</taxon>
    </lineage>
</organism>
<evidence type="ECO:0000313" key="3">
    <source>
        <dbReference type="WBParaSite" id="GPUH_0002229901-mRNA-1"/>
    </source>
</evidence>
<sequence length="170" mass="19550">LIFCYFIFLLASVREIFKIDIQDELLSYELSPRGLRASRYQRAFLAVCLFFEPALLHSDHVVMRQIVDTFFTEDWVVHLHMGLLMNVFDAWDRCKAAAGALQRALNVQIVKRLASSHVSALSTISFPQTAKLSEADLISYATLIAVSNRHLEWIMLHACQFDSFIRQKVQ</sequence>
<dbReference type="GO" id="GO:0051125">
    <property type="term" value="P:regulation of actin nucleation"/>
    <property type="evidence" value="ECO:0007669"/>
    <property type="project" value="TreeGrafter"/>
</dbReference>
<dbReference type="GO" id="GO:0071203">
    <property type="term" value="C:WASH complex"/>
    <property type="evidence" value="ECO:0007669"/>
    <property type="project" value="InterPro"/>
</dbReference>
<dbReference type="Pfam" id="PF10266">
    <property type="entry name" value="Strumpellin"/>
    <property type="match status" value="1"/>
</dbReference>